<comment type="similarity">
    <text evidence="3">Belongs to the peptidase C56 family. HSP31-like subfamily.</text>
</comment>
<dbReference type="Pfam" id="PF01965">
    <property type="entry name" value="DJ-1_PfpI"/>
    <property type="match status" value="1"/>
</dbReference>
<sequence length="266" mass="28486">MSKGNVLVVGSNATRIEIQGGGTGPTGQYLNETVVPAMALVDAGYEITLATPDGTKPHIDPVSDVAQHFDGDEAAYKRGHAFFKDHRAMNDVRTLRSVIEGGLDRYAGLFVPGGQAPVVDLMQDADLGEILRHFHARGKPTAFLCHGPIASLAALPHATEYRAALIAGDISKASELARGWQYASYKMTVFSASEEKPIEEQILHGKLYFTMPDALSMAGGDVTTNPVDFSPHVVEDRELITGQNPRSDHPLAAKLIAALDRVTVSA</sequence>
<evidence type="ECO:0000256" key="3">
    <source>
        <dbReference type="ARBA" id="ARBA00038493"/>
    </source>
</evidence>
<reference evidence="5 6" key="1">
    <citation type="submission" date="2015-11" db="EMBL/GenBank/DDBJ databases">
        <title>Draft Genome Sequence of the Strain BR 10423 (Rhizobium sp.) isolated from nodules of Mimosa pudica.</title>
        <authorList>
            <person name="Barauna A.C."/>
            <person name="Zilli J.E."/>
            <person name="Simoes-Araujo J.L."/>
            <person name="Reis V.M."/>
            <person name="James E.K."/>
            <person name="Reis F.B.Jr."/>
            <person name="Rouws L.F."/>
            <person name="Passos S.R."/>
            <person name="Gois S.R."/>
        </authorList>
    </citation>
    <scope>NUCLEOTIDE SEQUENCE [LARGE SCALE GENOMIC DNA]</scope>
    <source>
        <strain evidence="5 6">BR10423</strain>
    </source>
</reference>
<keyword evidence="1" id="KW-0346">Stress response</keyword>
<dbReference type="GO" id="GO:0005737">
    <property type="term" value="C:cytoplasm"/>
    <property type="evidence" value="ECO:0007669"/>
    <property type="project" value="TreeGrafter"/>
</dbReference>
<dbReference type="OrthoDB" id="9792284at2"/>
<feature type="domain" description="DJ-1/PfpI" evidence="4">
    <location>
        <begin position="32"/>
        <end position="151"/>
    </location>
</feature>
<proteinExistence type="inferred from homology"/>
<dbReference type="RefSeq" id="WP_062369772.1">
    <property type="nucleotide sequence ID" value="NZ_LNCD01000058.1"/>
</dbReference>
<gene>
    <name evidence="5" type="ORF">AS026_38510</name>
</gene>
<accession>A0A109JTI1</accession>
<dbReference type="PANTHER" id="PTHR48094:SF11">
    <property type="entry name" value="GLUTATHIONE-INDEPENDENT GLYOXALASE HSP31-RELATED"/>
    <property type="match status" value="1"/>
</dbReference>
<dbReference type="InterPro" id="IPR050325">
    <property type="entry name" value="Prot/Nucl_acid_deglycase"/>
</dbReference>
<dbReference type="Proteomes" id="UP000068164">
    <property type="component" value="Unassembled WGS sequence"/>
</dbReference>
<dbReference type="SUPFAM" id="SSF52317">
    <property type="entry name" value="Class I glutamine amidotransferase-like"/>
    <property type="match status" value="1"/>
</dbReference>
<evidence type="ECO:0000259" key="4">
    <source>
        <dbReference type="Pfam" id="PF01965"/>
    </source>
</evidence>
<keyword evidence="2" id="KW-0456">Lyase</keyword>
<dbReference type="Gene3D" id="3.40.50.880">
    <property type="match status" value="1"/>
</dbReference>
<evidence type="ECO:0000313" key="5">
    <source>
        <dbReference type="EMBL" id="KWV54848.1"/>
    </source>
</evidence>
<dbReference type="InterPro" id="IPR002818">
    <property type="entry name" value="DJ-1/PfpI"/>
</dbReference>
<dbReference type="GO" id="GO:0019172">
    <property type="term" value="F:glyoxalase III activity"/>
    <property type="evidence" value="ECO:0007669"/>
    <property type="project" value="TreeGrafter"/>
</dbReference>
<dbReference type="InterPro" id="IPR029062">
    <property type="entry name" value="Class_I_gatase-like"/>
</dbReference>
<name>A0A109JTI1_9HYPH</name>
<dbReference type="CDD" id="cd03141">
    <property type="entry name" value="GATase1_Hsp31_like"/>
    <property type="match status" value="1"/>
</dbReference>
<evidence type="ECO:0000313" key="6">
    <source>
        <dbReference type="Proteomes" id="UP000068164"/>
    </source>
</evidence>
<comment type="caution">
    <text evidence="5">The sequence shown here is derived from an EMBL/GenBank/DDBJ whole genome shotgun (WGS) entry which is preliminary data.</text>
</comment>
<organism evidence="5 6">
    <name type="scientific">Rhizobium altiplani</name>
    <dbReference type="NCBI Taxonomy" id="1864509"/>
    <lineage>
        <taxon>Bacteria</taxon>
        <taxon>Pseudomonadati</taxon>
        <taxon>Pseudomonadota</taxon>
        <taxon>Alphaproteobacteria</taxon>
        <taxon>Hyphomicrobiales</taxon>
        <taxon>Rhizobiaceae</taxon>
        <taxon>Rhizobium/Agrobacterium group</taxon>
        <taxon>Rhizobium</taxon>
    </lineage>
</organism>
<protein>
    <submittedName>
        <fullName evidence="5">Glutamine amidotransferase</fullName>
    </submittedName>
</protein>
<dbReference type="GO" id="GO:0019243">
    <property type="term" value="P:methylglyoxal catabolic process to D-lactate via S-lactoyl-glutathione"/>
    <property type="evidence" value="ECO:0007669"/>
    <property type="project" value="TreeGrafter"/>
</dbReference>
<dbReference type="PANTHER" id="PTHR48094">
    <property type="entry name" value="PROTEIN/NUCLEIC ACID DEGLYCASE DJ-1-RELATED"/>
    <property type="match status" value="1"/>
</dbReference>
<keyword evidence="5" id="KW-0315">Glutamine amidotransferase</keyword>
<dbReference type="AlphaFoldDB" id="A0A109JTI1"/>
<evidence type="ECO:0000256" key="2">
    <source>
        <dbReference type="ARBA" id="ARBA00023239"/>
    </source>
</evidence>
<keyword evidence="6" id="KW-1185">Reference proteome</keyword>
<dbReference type="EMBL" id="LNCD01000058">
    <property type="protein sequence ID" value="KWV54848.1"/>
    <property type="molecule type" value="Genomic_DNA"/>
</dbReference>
<evidence type="ECO:0000256" key="1">
    <source>
        <dbReference type="ARBA" id="ARBA00023016"/>
    </source>
</evidence>